<dbReference type="Gene3D" id="1.10.880.10">
    <property type="entry name" value="Transcription factor, Skn-1-like, DNA-binding domain"/>
    <property type="match status" value="1"/>
</dbReference>
<reference evidence="8 9" key="1">
    <citation type="submission" date="2019-10" db="EMBL/GenBank/DDBJ databases">
        <title>Assembly and Annotation for the nematode Trichostrongylus colubriformis.</title>
        <authorList>
            <person name="Martin J."/>
        </authorList>
    </citation>
    <scope>NUCLEOTIDE SEQUENCE [LARGE SCALE GENOMIC DNA]</scope>
    <source>
        <strain evidence="8">G859</strain>
        <tissue evidence="8">Whole worm</tissue>
    </source>
</reference>
<dbReference type="GO" id="GO:0000423">
    <property type="term" value="P:mitophagy"/>
    <property type="evidence" value="ECO:0007669"/>
    <property type="project" value="TreeGrafter"/>
</dbReference>
<dbReference type="Pfam" id="PF17675">
    <property type="entry name" value="APG6_N"/>
    <property type="match status" value="1"/>
</dbReference>
<dbReference type="GO" id="GO:0045324">
    <property type="term" value="P:late endosome to vacuole transport"/>
    <property type="evidence" value="ECO:0007669"/>
    <property type="project" value="TreeGrafter"/>
</dbReference>
<feature type="coiled-coil region" evidence="5">
    <location>
        <begin position="76"/>
        <end position="157"/>
    </location>
</feature>
<organism evidence="8 9">
    <name type="scientific">Trichostrongylus colubriformis</name>
    <name type="common">Black scour worm</name>
    <dbReference type="NCBI Taxonomy" id="6319"/>
    <lineage>
        <taxon>Eukaryota</taxon>
        <taxon>Metazoa</taxon>
        <taxon>Ecdysozoa</taxon>
        <taxon>Nematoda</taxon>
        <taxon>Chromadorea</taxon>
        <taxon>Rhabditida</taxon>
        <taxon>Rhabditina</taxon>
        <taxon>Rhabditomorpha</taxon>
        <taxon>Strongyloidea</taxon>
        <taxon>Trichostrongylidae</taxon>
        <taxon>Trichostrongylus</taxon>
    </lineage>
</organism>
<dbReference type="PANTHER" id="PTHR12768:SF4">
    <property type="entry name" value="BECLIN-1"/>
    <property type="match status" value="1"/>
</dbReference>
<dbReference type="InterPro" id="IPR038274">
    <property type="entry name" value="Atg6/Beclin_C_sf"/>
</dbReference>
<feature type="region of interest" description="Disordered" evidence="6">
    <location>
        <begin position="925"/>
        <end position="944"/>
    </location>
</feature>
<feature type="region of interest" description="Disordered" evidence="6">
    <location>
        <begin position="988"/>
        <end position="1024"/>
    </location>
</feature>
<evidence type="ECO:0000259" key="7">
    <source>
        <dbReference type="PROSITE" id="PS00036"/>
    </source>
</evidence>
<feature type="compositionally biased region" description="Basic residues" evidence="6">
    <location>
        <begin position="379"/>
        <end position="388"/>
    </location>
</feature>
<dbReference type="GO" id="GO:0006995">
    <property type="term" value="P:cellular response to nitrogen starvation"/>
    <property type="evidence" value="ECO:0007669"/>
    <property type="project" value="TreeGrafter"/>
</dbReference>
<dbReference type="GO" id="GO:0034271">
    <property type="term" value="C:phosphatidylinositol 3-kinase complex, class III, type I"/>
    <property type="evidence" value="ECO:0007669"/>
    <property type="project" value="TreeGrafter"/>
</dbReference>
<dbReference type="InterPro" id="IPR008917">
    <property type="entry name" value="TF_DNA-bd_sf"/>
</dbReference>
<dbReference type="GO" id="GO:0034272">
    <property type="term" value="C:phosphatidylinositol 3-kinase complex, class III, type II"/>
    <property type="evidence" value="ECO:0007669"/>
    <property type="project" value="TreeGrafter"/>
</dbReference>
<evidence type="ECO:0000256" key="6">
    <source>
        <dbReference type="SAM" id="MobiDB-lite"/>
    </source>
</evidence>
<dbReference type="GO" id="GO:0000407">
    <property type="term" value="C:phagophore assembly site"/>
    <property type="evidence" value="ECO:0007669"/>
    <property type="project" value="TreeGrafter"/>
</dbReference>
<feature type="region of interest" description="Disordered" evidence="6">
    <location>
        <begin position="572"/>
        <end position="594"/>
    </location>
</feature>
<keyword evidence="4" id="KW-0804">Transcription</keyword>
<dbReference type="Pfam" id="PF03131">
    <property type="entry name" value="bZIP_Maf"/>
    <property type="match status" value="1"/>
</dbReference>
<dbReference type="Pfam" id="PF04111">
    <property type="entry name" value="APG6"/>
    <property type="match status" value="1"/>
</dbReference>
<dbReference type="InterPro" id="IPR004827">
    <property type="entry name" value="bZIP"/>
</dbReference>
<keyword evidence="9" id="KW-1185">Reference proteome</keyword>
<dbReference type="GO" id="GO:0003700">
    <property type="term" value="F:DNA-binding transcription factor activity"/>
    <property type="evidence" value="ECO:0007669"/>
    <property type="project" value="InterPro"/>
</dbReference>
<dbReference type="InterPro" id="IPR040455">
    <property type="entry name" value="Atg6_BARA"/>
</dbReference>
<evidence type="ECO:0000256" key="3">
    <source>
        <dbReference type="ARBA" id="ARBA00023125"/>
    </source>
</evidence>
<evidence type="ECO:0000256" key="4">
    <source>
        <dbReference type="ARBA" id="ARBA00023163"/>
    </source>
</evidence>
<dbReference type="Gene3D" id="1.10.418.40">
    <property type="entry name" value="Autophagy protein 6/Beclin 1"/>
    <property type="match status" value="1"/>
</dbReference>
<dbReference type="InterPro" id="IPR041691">
    <property type="entry name" value="Atg6/beclin_CC"/>
</dbReference>
<keyword evidence="2" id="KW-0805">Transcription regulation</keyword>
<gene>
    <name evidence="8" type="ORF">GCK32_008498</name>
</gene>
<dbReference type="SUPFAM" id="SSF47454">
    <property type="entry name" value="A DNA-binding domain in eukaryotic transcription factors"/>
    <property type="match status" value="1"/>
</dbReference>
<comment type="caution">
    <text evidence="8">The sequence shown here is derived from an EMBL/GenBank/DDBJ whole genome shotgun (WGS) entry which is preliminary data.</text>
</comment>
<dbReference type="PROSITE" id="PS00036">
    <property type="entry name" value="BZIP_BASIC"/>
    <property type="match status" value="1"/>
</dbReference>
<evidence type="ECO:0000256" key="5">
    <source>
        <dbReference type="SAM" id="Coils"/>
    </source>
</evidence>
<feature type="compositionally biased region" description="Low complexity" evidence="6">
    <location>
        <begin position="579"/>
        <end position="592"/>
    </location>
</feature>
<dbReference type="AlphaFoldDB" id="A0AAN8FHH9"/>
<dbReference type="Proteomes" id="UP001331761">
    <property type="component" value="Unassembled WGS sequence"/>
</dbReference>
<feature type="region of interest" description="Disordered" evidence="6">
    <location>
        <begin position="375"/>
        <end position="399"/>
    </location>
</feature>
<dbReference type="GO" id="GO:0030674">
    <property type="term" value="F:protein-macromolecule adaptor activity"/>
    <property type="evidence" value="ECO:0007669"/>
    <property type="project" value="TreeGrafter"/>
</dbReference>
<dbReference type="GO" id="GO:0003677">
    <property type="term" value="F:DNA binding"/>
    <property type="evidence" value="ECO:0007669"/>
    <property type="project" value="UniProtKB-KW"/>
</dbReference>
<feature type="compositionally biased region" description="Basic and acidic residues" evidence="6">
    <location>
        <begin position="998"/>
        <end position="1008"/>
    </location>
</feature>
<sequence length="1024" mass="114902">MHIIEYECLDQVAQLAIRSVSFVREWRGDEKGVEGNEETDGTISIGGQSCSLMNLICDAEIPSDAPICKECSDQLLVDMDQQLKLLEDDCAAYRQLIDYLKEKHSSADIASYKQTLRNLKAEESALKAQFDQLCTEEARLDAELMEKKAALEEKTEEEASRWRHFRDNHRRLLDIDEKSRNADAELRYAAEQHRRLASCNALDLVFNIWVDPADGIIGEINGFRLGRLPDRLVDWPEINGAWGQLVLLLDVLMQRAGVKRDNFKLITMCSHSCIQYKRSTGEEVRYPLFASGSWKPFGNNNMDSGIVAYLQCFELLRTTLQKQNPSFEIPHRIVNKDCLVYGTMEYSAKMLLNKEERWTKAMKLLLTNLRAAMMPGSGRSRRRGRVRRSSSSSSCNSCDGDDRHVAARVLRAAIAANSSKRVLKEQHDDLGEAIRRLTTPTGAAYAACDLYTNTDTRVSLNVNGVMRQRQDSGWFPSFWFFALASSLVLAPVSITGKGSFDIFIDSDISSIMYGNLAELDDVGFVKARPIGVRWRDEATLARIAYNYTERMDFEEATLMPLVTERPRSHLVRGPGQLVPTTSAAPPAPSQDDPSLEDLELIDVLWRNDIAAEKGTRQLQPADQYELDLQLLTEKSVHAPLSAEESSRFEDLSKVYFEDFYAVPYVLRPGSKGLPQPASRSDHLFGIEDDHSAKREVPTPTDEDLAELLEDVSKEGGQLDRLTCGGAACAPPDLEPLPLVNNVSLSDGIVFTPQNVSEMSMMHEQRQAAITSILTPPAPATLYNETSMPNVWMQQAQITPNDIYPNNGYMSFQNDTGVPVVSTGSQYDHQYHTNLAGNHLDEHRLGRSAPMYDPYYSARTTSFSNETSSVCSSTSTAASPHFHNETENYSPHASRYYGKLAPKEVDGTNIYARSVCGLKGDNNTTVASSLSNMPRRRGRQSKDEQLAAANRLPLSAREISEMTLGELHKVLKNESLTEHQKQLIRKIRRRGKNKVAARTCRERRGERQRSNSRVETSWNVPVSVL</sequence>
<evidence type="ECO:0000256" key="2">
    <source>
        <dbReference type="ARBA" id="ARBA00023015"/>
    </source>
</evidence>
<evidence type="ECO:0000313" key="9">
    <source>
        <dbReference type="Proteomes" id="UP001331761"/>
    </source>
</evidence>
<proteinExistence type="inferred from homology"/>
<evidence type="ECO:0000256" key="1">
    <source>
        <dbReference type="ARBA" id="ARBA00005965"/>
    </source>
</evidence>
<name>A0AAN8FHH9_TRICO</name>
<dbReference type="InterPro" id="IPR007243">
    <property type="entry name" value="Atg6/Beclin"/>
</dbReference>
<dbReference type="PANTHER" id="PTHR12768">
    <property type="entry name" value="BECLIN 1"/>
    <property type="match status" value="1"/>
</dbReference>
<dbReference type="InterPro" id="IPR004826">
    <property type="entry name" value="bZIP_Maf"/>
</dbReference>
<feature type="domain" description="BZIP" evidence="7">
    <location>
        <begin position="987"/>
        <end position="1002"/>
    </location>
</feature>
<dbReference type="GO" id="GO:0000045">
    <property type="term" value="P:autophagosome assembly"/>
    <property type="evidence" value="ECO:0007669"/>
    <property type="project" value="TreeGrafter"/>
</dbReference>
<accession>A0AAN8FHH9</accession>
<dbReference type="EMBL" id="WIXE01008870">
    <property type="protein sequence ID" value="KAK5978907.1"/>
    <property type="molecule type" value="Genomic_DNA"/>
</dbReference>
<feature type="non-terminal residue" evidence="8">
    <location>
        <position position="1024"/>
    </location>
</feature>
<evidence type="ECO:0000313" key="8">
    <source>
        <dbReference type="EMBL" id="KAK5978907.1"/>
    </source>
</evidence>
<comment type="similarity">
    <text evidence="1">Belongs to the beclin family.</text>
</comment>
<keyword evidence="3" id="KW-0238">DNA-binding</keyword>
<feature type="compositionally biased region" description="Polar residues" evidence="6">
    <location>
        <begin position="1013"/>
        <end position="1024"/>
    </location>
</feature>
<protein>
    <recommendedName>
        <fullName evidence="7">BZIP domain-containing protein</fullName>
    </recommendedName>
</protein>
<keyword evidence="5" id="KW-0175">Coiled coil</keyword>
<dbReference type="GO" id="GO:0043548">
    <property type="term" value="F:phosphatidylinositol 3-kinase binding"/>
    <property type="evidence" value="ECO:0007669"/>
    <property type="project" value="TreeGrafter"/>
</dbReference>